<sequence>MPKQDWSINTGAAYAGEQYGLATTNSQRLTFNAETEMANFGLAVVQGTASNQVKPGIGVDGTVLGITMRQINIESATRPGDGTVAIKAGWPLGVMLSGPIMVKLVTAITDKNIGVSATGQFGGVDGTYTAATNLTALRYPAAAGDVVPVMINVVPKS</sequence>
<keyword evidence="2" id="KW-1185">Reference proteome</keyword>
<evidence type="ECO:0000313" key="1">
    <source>
        <dbReference type="EMBL" id="QQO90975.1"/>
    </source>
</evidence>
<dbReference type="Pfam" id="PF22758">
    <property type="entry name" value="Phage_cement"/>
    <property type="match status" value="1"/>
</dbReference>
<proteinExistence type="predicted"/>
<protein>
    <submittedName>
        <fullName evidence="1">Uncharacterized protein</fullName>
    </submittedName>
</protein>
<dbReference type="InterPro" id="IPR054438">
    <property type="entry name" value="Struct_cement_gp24/gp6"/>
</dbReference>
<accession>A0AAE7P408</accession>
<gene>
    <name evidence="1" type="ORF">ORF056</name>
</gene>
<dbReference type="EMBL" id="MW147598">
    <property type="protein sequence ID" value="QQO90975.1"/>
    <property type="molecule type" value="Genomic_DNA"/>
</dbReference>
<reference evidence="1 2" key="1">
    <citation type="submission" date="2020-10" db="EMBL/GenBank/DDBJ databases">
        <title>Genome sequence of Yersinia pseudotuberculosis phages.</title>
        <authorList>
            <person name="Hammerl J.A."/>
            <person name="Hertwig S."/>
        </authorList>
    </citation>
    <scope>NUCLEOTIDE SEQUENCE [LARGE SCALE GENOMIC DNA]</scope>
</reference>
<organism evidence="1 2">
    <name type="scientific">Yersinia phage PYps23T</name>
    <dbReference type="NCBI Taxonomy" id="2801356"/>
    <lineage>
        <taxon>Viruses</taxon>
        <taxon>Duplodnaviria</taxon>
        <taxon>Heunggongvirae</taxon>
        <taxon>Uroviricota</taxon>
        <taxon>Caudoviricetes</taxon>
        <taxon>Chaseviridae</taxon>
        <taxon>Cleopatravirinae</taxon>
        <taxon>Carltongylesvirus</taxon>
        <taxon>Carltongylesvirus PYps23T</taxon>
    </lineage>
</organism>
<evidence type="ECO:0000313" key="2">
    <source>
        <dbReference type="Proteomes" id="UP000827718"/>
    </source>
</evidence>
<name>A0AAE7P408_9CAUD</name>
<dbReference type="Proteomes" id="UP000827718">
    <property type="component" value="Segment"/>
</dbReference>